<dbReference type="GO" id="GO:0006307">
    <property type="term" value="P:DNA alkylation repair"/>
    <property type="evidence" value="ECO:0007669"/>
    <property type="project" value="InterPro"/>
</dbReference>
<name>A0A9P0CRL9_9CUCU</name>
<evidence type="ECO:0000259" key="1">
    <source>
        <dbReference type="Pfam" id="PF10469"/>
    </source>
</evidence>
<dbReference type="Proteomes" id="UP001153636">
    <property type="component" value="Chromosome 19"/>
</dbReference>
<accession>A0A9P0CRL9</accession>
<keyword evidence="3" id="KW-1185">Reference proteome</keyword>
<proteinExistence type="predicted"/>
<dbReference type="OrthoDB" id="277832at2759"/>
<organism evidence="2 3">
    <name type="scientific">Psylliodes chrysocephalus</name>
    <dbReference type="NCBI Taxonomy" id="3402493"/>
    <lineage>
        <taxon>Eukaryota</taxon>
        <taxon>Metazoa</taxon>
        <taxon>Ecdysozoa</taxon>
        <taxon>Arthropoda</taxon>
        <taxon>Hexapoda</taxon>
        <taxon>Insecta</taxon>
        <taxon>Pterygota</taxon>
        <taxon>Neoptera</taxon>
        <taxon>Endopterygota</taxon>
        <taxon>Coleoptera</taxon>
        <taxon>Polyphaga</taxon>
        <taxon>Cucujiformia</taxon>
        <taxon>Chrysomeloidea</taxon>
        <taxon>Chrysomelidae</taxon>
        <taxon>Galerucinae</taxon>
        <taxon>Alticini</taxon>
        <taxon>Psylliodes</taxon>
    </lineage>
</organism>
<dbReference type="GO" id="GO:0005634">
    <property type="term" value="C:nucleus"/>
    <property type="evidence" value="ECO:0007669"/>
    <property type="project" value="TreeGrafter"/>
</dbReference>
<sequence length="393" mass="45627">MLSVMVLFNSLKNSGYRLLLYAMTKQESSLIGKKSIHNASFEKTKVAPKPIRFWIDGKCFNIYPMKKRTKGYDKTGVHFLNDTCNQNDVVFITKDNGMITSSLRLPSFYCKKLKFQMMNDIENMMEETNTHISIPKIGEIDKLKILGDNKQQIKNAFQGILSLISDIRNETRPLQFLSIPLCNEEIKSNFMEFKKKVLQEKDIKGIDETLFISPLKLHLTVTVMVLIDHGEKQEAIKTLQDYQKNVLKPLMEKNGPLKIQVTGIECMNNKYEKVHVLYAKAKIINETVALNLQNVVNGLSDYFYERGLLKQYQENITVHMTLMNTKYREDSKMHPNSRRKHRFAKRIPFDARTIMKKYKDFDFGTCDFNRIHISIMSSVDKTGFYEPLATIEA</sequence>
<dbReference type="GO" id="GO:0006355">
    <property type="term" value="P:regulation of DNA-templated transcription"/>
    <property type="evidence" value="ECO:0007669"/>
    <property type="project" value="TreeGrafter"/>
</dbReference>
<dbReference type="PANTHER" id="PTHR13360">
    <property type="entry name" value="ACTIVATING SIGNAL COINTEGRATOR 1 COMPLEX SUBUNIT 1"/>
    <property type="match status" value="1"/>
</dbReference>
<reference evidence="2" key="1">
    <citation type="submission" date="2022-01" db="EMBL/GenBank/DDBJ databases">
        <authorList>
            <person name="King R."/>
        </authorList>
    </citation>
    <scope>NUCLEOTIDE SEQUENCE</scope>
</reference>
<dbReference type="EMBL" id="OV651831">
    <property type="protein sequence ID" value="CAH1105308.1"/>
    <property type="molecule type" value="Genomic_DNA"/>
</dbReference>
<dbReference type="AlphaFoldDB" id="A0A9P0CRL9"/>
<protein>
    <recommendedName>
        <fullName evidence="1">A-kinase anchor protein 7-like phosphoesterase domain-containing protein</fullName>
    </recommendedName>
</protein>
<dbReference type="PIRSF" id="PIRSF027019">
    <property type="entry name" value="Euk_LigT"/>
    <property type="match status" value="1"/>
</dbReference>
<dbReference type="PANTHER" id="PTHR13360:SF1">
    <property type="entry name" value="ACTIVATING SIGNAL COINTEGRATOR 1 COMPLEX SUBUNIT 1"/>
    <property type="match status" value="1"/>
</dbReference>
<feature type="domain" description="A-kinase anchor protein 7-like phosphoesterase" evidence="1">
    <location>
        <begin position="176"/>
        <end position="392"/>
    </location>
</feature>
<dbReference type="InterPro" id="IPR019510">
    <property type="entry name" value="AKAP7-like_phosphoesterase"/>
</dbReference>
<dbReference type="Gene3D" id="3.90.1140.10">
    <property type="entry name" value="Cyclic phosphodiesterase"/>
    <property type="match status" value="1"/>
</dbReference>
<evidence type="ECO:0000313" key="2">
    <source>
        <dbReference type="EMBL" id="CAH1105308.1"/>
    </source>
</evidence>
<evidence type="ECO:0000313" key="3">
    <source>
        <dbReference type="Proteomes" id="UP001153636"/>
    </source>
</evidence>
<gene>
    <name evidence="2" type="ORF">PSYICH_LOCUS6265</name>
</gene>
<dbReference type="Pfam" id="PF10469">
    <property type="entry name" value="AKAP7_NLS"/>
    <property type="match status" value="1"/>
</dbReference>
<dbReference type="InterPro" id="IPR009210">
    <property type="entry name" value="ASCC1"/>
</dbReference>